<dbReference type="Pfam" id="PF26577">
    <property type="entry name" value="TSEN34_N"/>
    <property type="match status" value="1"/>
</dbReference>
<feature type="domain" description="TSEN34 N-terminal" evidence="7">
    <location>
        <begin position="19"/>
        <end position="85"/>
    </location>
</feature>
<dbReference type="Proteomes" id="UP000422736">
    <property type="component" value="Chromosome 1"/>
</dbReference>
<evidence type="ECO:0000256" key="5">
    <source>
        <dbReference type="SAM" id="MobiDB-lite"/>
    </source>
</evidence>
<gene>
    <name evidence="8" type="primary">SEN34</name>
    <name evidence="8" type="ORF">FIM1_385</name>
</gene>
<keyword evidence="8" id="KW-0378">Hydrolase</keyword>
<feature type="domain" description="tRNA intron endonuclease catalytic" evidence="6">
    <location>
        <begin position="195"/>
        <end position="274"/>
    </location>
</feature>
<accession>A0ABX6EQ39</accession>
<dbReference type="Pfam" id="PF01974">
    <property type="entry name" value="tRNA_int_endo"/>
    <property type="match status" value="1"/>
</dbReference>
<organism evidence="8 9">
    <name type="scientific">Kluyveromyces marxianus</name>
    <name type="common">Yeast</name>
    <name type="synonym">Candida kefyr</name>
    <dbReference type="NCBI Taxonomy" id="4911"/>
    <lineage>
        <taxon>Eukaryota</taxon>
        <taxon>Fungi</taxon>
        <taxon>Dikarya</taxon>
        <taxon>Ascomycota</taxon>
        <taxon>Saccharomycotina</taxon>
        <taxon>Saccharomycetes</taxon>
        <taxon>Saccharomycetales</taxon>
        <taxon>Saccharomycetaceae</taxon>
        <taxon>Kluyveromyces</taxon>
    </lineage>
</organism>
<dbReference type="GO" id="GO:0004519">
    <property type="term" value="F:endonuclease activity"/>
    <property type="evidence" value="ECO:0007669"/>
    <property type="project" value="UniProtKB-KW"/>
</dbReference>
<evidence type="ECO:0000313" key="8">
    <source>
        <dbReference type="EMBL" id="QGN13741.1"/>
    </source>
</evidence>
<dbReference type="InterPro" id="IPR006676">
    <property type="entry name" value="tRNA_splic"/>
</dbReference>
<dbReference type="EMBL" id="CP015054">
    <property type="protein sequence ID" value="QGN13741.1"/>
    <property type="molecule type" value="Genomic_DNA"/>
</dbReference>
<evidence type="ECO:0000259" key="7">
    <source>
        <dbReference type="Pfam" id="PF26577"/>
    </source>
</evidence>
<sequence length="293" mass="31775">MCTGNSNSNSNTSDKKAKIHLVGSEVALIFDVQDIALVREHGVVGVLTGTLAGAPQQNVFLGVPLRLMMEEAVWLVEQGVAAIVSGTGEGVAERLSGVRAEQWAEWERGAALERGAQIAWKREQLAQKKPERAVTERDEALMQQSVFVHTRDTPRAVPSGVPRDAESTAESTADPGNSAAIDVTALLKRDNRLRANYGVYRSLRAKGYVLSPGARFGGRYVAYPGDPLRYHSHLIVQEAMDKKQEIDLLSMVNGARLGTSVKKTWVLAGAEAEAEAEAEPETEFYSVEWAGFG</sequence>
<dbReference type="NCBIfam" id="TIGR00324">
    <property type="entry name" value="endA"/>
    <property type="match status" value="1"/>
</dbReference>
<name>A0ABX6EQ39_KLUMA</name>
<dbReference type="InterPro" id="IPR036167">
    <property type="entry name" value="tRNA_intron_Endo_cat-like_sf"/>
</dbReference>
<dbReference type="InterPro" id="IPR011856">
    <property type="entry name" value="tRNA_endonuc-like_dom_sf"/>
</dbReference>
<evidence type="ECO:0000259" key="6">
    <source>
        <dbReference type="Pfam" id="PF01974"/>
    </source>
</evidence>
<comment type="function">
    <text evidence="4">Constitutes one of the two catalytic subunit of the tRNA-splicing endonuclease complex, a complex responsible for identification and cleavage of the splice sites in pre-tRNA. It cleaves pre-tRNA at the 5'- and 3'-splice sites to release the intron. The products are an intron and two tRNA half-molecules bearing 2',3'-cyclic phosphate and 5'-OH termini. There are no conserved sequences at the splice sites, but the intron is invariably located at the same site in the gene, placing the splice sites an invariant distance from the constant structural features of the tRNA body.</text>
</comment>
<keyword evidence="2 4" id="KW-0819">tRNA processing</keyword>
<dbReference type="InterPro" id="IPR016690">
    <property type="entry name" value="TSEN34"/>
</dbReference>
<proteinExistence type="inferred from homology"/>
<dbReference type="PANTHER" id="PTHR13070">
    <property type="entry name" value="TRNA-SPLICING ENDONUCLEASE SUBUNIT SEN34-RELATED"/>
    <property type="match status" value="1"/>
</dbReference>
<dbReference type="SUPFAM" id="SSF53032">
    <property type="entry name" value="tRNA-intron endonuclease catalytic domain-like"/>
    <property type="match status" value="1"/>
</dbReference>
<dbReference type="PIRSF" id="PIRSF017250">
    <property type="entry name" value="tRNA_splic_SEN34"/>
    <property type="match status" value="1"/>
</dbReference>
<evidence type="ECO:0000256" key="4">
    <source>
        <dbReference type="PIRNR" id="PIRNR017250"/>
    </source>
</evidence>
<dbReference type="EC" id="4.6.1.16" evidence="4"/>
<feature type="region of interest" description="Disordered" evidence="5">
    <location>
        <begin position="153"/>
        <end position="176"/>
    </location>
</feature>
<keyword evidence="3 4" id="KW-0456">Lyase</keyword>
<evidence type="ECO:0000256" key="2">
    <source>
        <dbReference type="ARBA" id="ARBA00022694"/>
    </source>
</evidence>
<reference evidence="8 9" key="1">
    <citation type="submission" date="2016-03" db="EMBL/GenBank/DDBJ databases">
        <title>How can Kluyveromyces marxianus grow so fast - potential evolutionary course in Saccharomyces Complex revealed by comparative genomics.</title>
        <authorList>
            <person name="Mo W."/>
            <person name="Lu W."/>
            <person name="Yang X."/>
            <person name="Qi J."/>
            <person name="Lv H."/>
        </authorList>
    </citation>
    <scope>NUCLEOTIDE SEQUENCE [LARGE SCALE GENOMIC DNA]</scope>
    <source>
        <strain evidence="8 9">FIM1</strain>
    </source>
</reference>
<keyword evidence="9" id="KW-1185">Reference proteome</keyword>
<evidence type="ECO:0000313" key="9">
    <source>
        <dbReference type="Proteomes" id="UP000422736"/>
    </source>
</evidence>
<dbReference type="InterPro" id="IPR059049">
    <property type="entry name" value="TSEN34_N"/>
</dbReference>
<keyword evidence="8" id="KW-0540">Nuclease</keyword>
<evidence type="ECO:0000256" key="3">
    <source>
        <dbReference type="ARBA" id="ARBA00023239"/>
    </source>
</evidence>
<dbReference type="Gene3D" id="3.40.1350.10">
    <property type="match status" value="1"/>
</dbReference>
<dbReference type="PANTHER" id="PTHR13070:SF0">
    <property type="entry name" value="TRNA-SPLICING ENDONUCLEASE SUBUNIT SEN34"/>
    <property type="match status" value="1"/>
</dbReference>
<dbReference type="InterPro" id="IPR006677">
    <property type="entry name" value="tRNA_intron_Endonuc_cat-like"/>
</dbReference>
<protein>
    <recommendedName>
        <fullName evidence="4">tRNA-splicing endonuclease subunit Sen34</fullName>
        <ecNumber evidence="4">4.6.1.16</ecNumber>
    </recommendedName>
</protein>
<keyword evidence="8" id="KW-0255">Endonuclease</keyword>
<comment type="similarity">
    <text evidence="1 4">Belongs to the tRNA-intron endonuclease family.</text>
</comment>
<evidence type="ECO:0000256" key="1">
    <source>
        <dbReference type="ARBA" id="ARBA00008078"/>
    </source>
</evidence>
<dbReference type="CDD" id="cd22363">
    <property type="entry name" value="tRNA-intron_lyase_C"/>
    <property type="match status" value="1"/>
</dbReference>